<evidence type="ECO:0000313" key="2">
    <source>
        <dbReference type="EMBL" id="KMS95616.1"/>
    </source>
</evidence>
<dbReference type="AlphaFoldDB" id="A0A0J8B3Q7"/>
<gene>
    <name evidence="2" type="ORF">BVRB_006640</name>
</gene>
<dbReference type="GO" id="GO:0005886">
    <property type="term" value="C:plasma membrane"/>
    <property type="evidence" value="ECO:0007669"/>
    <property type="project" value="TreeGrafter"/>
</dbReference>
<proteinExistence type="predicted"/>
<dbReference type="InterPro" id="IPR051130">
    <property type="entry name" value="Mito_struct-func_regulator"/>
</dbReference>
<protein>
    <recommendedName>
        <fullName evidence="1">ABC1 atypical kinase-like domain-containing protein</fullName>
    </recommendedName>
</protein>
<sequence length="215" mass="24267">MELWHHRLGHAPLSKLKHIPQILPFLSQPAKVCVTCPLAKFQKLPFSLSNSRAKAPFDLVHIDIWGPYREYFISSSFANYCRQYSEFAGQYSSPVYRLRKPFIPPAYSDPLPAYHHHIIADIFIASALTLFPPEYVKEFQKCFDQAPTIPFEGINAILNQELKRPIDSLYEYIDPTPLASASIAQVDSIIPGSLPSSITGPVILVVRRADGDEEL</sequence>
<feature type="domain" description="ABC1 atypical kinase-like" evidence="1">
    <location>
        <begin position="143"/>
        <end position="186"/>
    </location>
</feature>
<dbReference type="GO" id="GO:0010287">
    <property type="term" value="C:plastoglobule"/>
    <property type="evidence" value="ECO:0007669"/>
    <property type="project" value="TreeGrafter"/>
</dbReference>
<dbReference type="Gramene" id="KMS95616">
    <property type="protein sequence ID" value="KMS95616"/>
    <property type="gene ID" value="BVRB_006640"/>
</dbReference>
<dbReference type="PANTHER" id="PTHR43173">
    <property type="entry name" value="ABC1 FAMILY PROTEIN"/>
    <property type="match status" value="1"/>
</dbReference>
<dbReference type="OrthoDB" id="1306194at2759"/>
<dbReference type="EMBL" id="KQ090449">
    <property type="protein sequence ID" value="KMS95616.1"/>
    <property type="molecule type" value="Genomic_DNA"/>
</dbReference>
<organism evidence="2 3">
    <name type="scientific">Beta vulgaris subsp. vulgaris</name>
    <name type="common">Beet</name>
    <dbReference type="NCBI Taxonomy" id="3555"/>
    <lineage>
        <taxon>Eukaryota</taxon>
        <taxon>Viridiplantae</taxon>
        <taxon>Streptophyta</taxon>
        <taxon>Embryophyta</taxon>
        <taxon>Tracheophyta</taxon>
        <taxon>Spermatophyta</taxon>
        <taxon>Magnoliopsida</taxon>
        <taxon>eudicotyledons</taxon>
        <taxon>Gunneridae</taxon>
        <taxon>Pentapetalae</taxon>
        <taxon>Caryophyllales</taxon>
        <taxon>Chenopodiaceae</taxon>
        <taxon>Betoideae</taxon>
        <taxon>Beta</taxon>
    </lineage>
</organism>
<keyword evidence="3" id="KW-1185">Reference proteome</keyword>
<dbReference type="PANTHER" id="PTHR43173:SF22">
    <property type="entry name" value="OS07G0227800 PROTEIN"/>
    <property type="match status" value="1"/>
</dbReference>
<dbReference type="Proteomes" id="UP000035740">
    <property type="component" value="Unassembled WGS sequence"/>
</dbReference>
<evidence type="ECO:0000313" key="3">
    <source>
        <dbReference type="Proteomes" id="UP000035740"/>
    </source>
</evidence>
<accession>A0A0J8B3Q7</accession>
<reference evidence="2 3" key="1">
    <citation type="journal article" date="2014" name="Nature">
        <title>The genome of the recently domesticated crop plant sugar beet (Beta vulgaris).</title>
        <authorList>
            <person name="Dohm J.C."/>
            <person name="Minoche A.E."/>
            <person name="Holtgrawe D."/>
            <person name="Capella-Gutierrez S."/>
            <person name="Zakrzewski F."/>
            <person name="Tafer H."/>
            <person name="Rupp O."/>
            <person name="Sorensen T.R."/>
            <person name="Stracke R."/>
            <person name="Reinhardt R."/>
            <person name="Goesmann A."/>
            <person name="Kraft T."/>
            <person name="Schulz B."/>
            <person name="Stadler P.F."/>
            <person name="Schmidt T."/>
            <person name="Gabaldon T."/>
            <person name="Lehrach H."/>
            <person name="Weisshaar B."/>
            <person name="Himmelbauer H."/>
        </authorList>
    </citation>
    <scope>NUCLEOTIDE SEQUENCE [LARGE SCALE GENOMIC DNA]</scope>
    <source>
        <tissue evidence="2">Taproot</tissue>
    </source>
</reference>
<name>A0A0J8B3Q7_BETVV</name>
<dbReference type="InterPro" id="IPR004147">
    <property type="entry name" value="ABC1_dom"/>
</dbReference>
<dbReference type="Pfam" id="PF03109">
    <property type="entry name" value="ABC1"/>
    <property type="match status" value="1"/>
</dbReference>
<evidence type="ECO:0000259" key="1">
    <source>
        <dbReference type="Pfam" id="PF03109"/>
    </source>
</evidence>